<sequence length="649" mass="71013">MPLAVTSNVNTSLRTDYWQPSNISIPSSKLPDSQKVLVFSRDTGIKDGKDWLFSSHFTLDGIDVKMEESITGEIWPVGSSMKQRLTAGSEDTGWWSSNDSKELSFIGKSGATYTITAALDVPFGDTHASITVTVLQETPAVETCTPVMDGIETVIVLMLENRSLDNLLGMLYAGKKISSSSVYPAGSSTQFDGVPLHISNSYKSSVYYPTNGTKGHGGFSATTMPAYDPGEEFEHVQKQLYANGNGHFPDNNNFWDSEPKMLGFAWDYDEIYTHNQDVMGVYNEEQLPVLYGLAKYYAVSDRWFCSVPSQTYTNRAFAMCGTALGKVDNTEIEGSTYKYANTIINVLAAAGKSWGVYWQDDGGITAGSPYGDPFTPYYFPRLKVAPNGGVHKYEDSSDKNAFLHAAASGTLPNFCFVEPKWSGGFPPVVIEGNDFHPPASVTPGDIALKNMVEALMDSPQWSKTLLVVTFDEHGGTYDHVVPTTTVAPDDSPLASSTSKYGFKFQRLGVRVPTLLISPQIKPGTVFRSPEPGKDLDHTSLLATLCKWAGVDPAKAGLGARVAQASTFEGVVEGNNIRTDLPKLTPNKYVRPEGWQSPSELFNPLNDKGEPLTSRRVGFGDLHTMSDNCTTAEEFLQKFNQHRFGDQTEK</sequence>
<dbReference type="Pfam" id="PF04185">
    <property type="entry name" value="Phosphoesterase"/>
    <property type="match status" value="1"/>
</dbReference>
<accession>U1JD77</accession>
<protein>
    <submittedName>
        <fullName evidence="2">Phosphoesterase family protein</fullName>
    </submittedName>
</protein>
<comment type="caution">
    <text evidence="2">The sequence shown here is derived from an EMBL/GenBank/DDBJ whole genome shotgun (WGS) entry which is preliminary data.</text>
</comment>
<dbReference type="PANTHER" id="PTHR31956">
    <property type="entry name" value="NON-SPECIFIC PHOSPHOLIPASE C4-RELATED"/>
    <property type="match status" value="1"/>
</dbReference>
<dbReference type="AlphaFoldDB" id="U1JD77"/>
<reference evidence="2" key="1">
    <citation type="journal article" date="2012" name="J. Bacteriol.">
        <title>Genome sequences of type strains of seven species of the marine bacterium Pseudoalteromonas.</title>
        <authorList>
            <person name="Xie B.B."/>
            <person name="Shu Y.L."/>
            <person name="Qin Q.L."/>
            <person name="Rong J.C."/>
            <person name="Zhang X.Y."/>
            <person name="Chen X.L."/>
            <person name="Shi M."/>
            <person name="He H.L."/>
            <person name="Zhou B.C."/>
            <person name="Zhang Y.Z."/>
        </authorList>
    </citation>
    <scope>NUCLEOTIDE SEQUENCE [LARGE SCALE GENOMIC DNA]</scope>
    <source>
        <strain evidence="2">NCIMB 1889</strain>
    </source>
</reference>
<evidence type="ECO:0000313" key="2">
    <source>
        <dbReference type="EMBL" id="ERG19336.1"/>
    </source>
</evidence>
<dbReference type="SUPFAM" id="SSF53649">
    <property type="entry name" value="Alkaline phosphatase-like"/>
    <property type="match status" value="1"/>
</dbReference>
<dbReference type="InterPro" id="IPR007312">
    <property type="entry name" value="Phosphoesterase"/>
</dbReference>
<dbReference type="eggNOG" id="COG3511">
    <property type="taxonomic scope" value="Bacteria"/>
</dbReference>
<name>U1JD77_9GAMM</name>
<reference evidence="2" key="2">
    <citation type="submission" date="2013-04" db="EMBL/GenBank/DDBJ databases">
        <title>Genome sequence of Pseudoalteromonas citrea.</title>
        <authorList>
            <person name="Xie B.-B."/>
            <person name="Rong J.-C."/>
            <person name="Qin Q.-L."/>
            <person name="Shu Y.-L."/>
            <person name="Zhang Y.-Z."/>
        </authorList>
    </citation>
    <scope>NUCLEOTIDE SEQUENCE</scope>
    <source>
        <strain evidence="2">NCIMB 1889</strain>
    </source>
</reference>
<gene>
    <name evidence="2" type="ORF">PCIT_07282</name>
</gene>
<dbReference type="GO" id="GO:0009395">
    <property type="term" value="P:phospholipid catabolic process"/>
    <property type="evidence" value="ECO:0007669"/>
    <property type="project" value="TreeGrafter"/>
</dbReference>
<dbReference type="GO" id="GO:0042578">
    <property type="term" value="F:phosphoric ester hydrolase activity"/>
    <property type="evidence" value="ECO:0007669"/>
    <property type="project" value="UniProtKB-ARBA"/>
</dbReference>
<dbReference type="PANTHER" id="PTHR31956:SF1">
    <property type="entry name" value="NON-SPECIFIC PHOSPHOLIPASE C1"/>
    <property type="match status" value="1"/>
</dbReference>
<keyword evidence="1" id="KW-0378">Hydrolase</keyword>
<dbReference type="EMBL" id="AHBZ02000080">
    <property type="protein sequence ID" value="ERG19336.1"/>
    <property type="molecule type" value="Genomic_DNA"/>
</dbReference>
<proteinExistence type="predicted"/>
<dbReference type="InterPro" id="IPR017850">
    <property type="entry name" value="Alkaline_phosphatase_core_sf"/>
</dbReference>
<dbReference type="STRING" id="1117314.PCIT_07282"/>
<dbReference type="Gene3D" id="3.40.720.10">
    <property type="entry name" value="Alkaline Phosphatase, subunit A"/>
    <property type="match status" value="2"/>
</dbReference>
<evidence type="ECO:0000256" key="1">
    <source>
        <dbReference type="ARBA" id="ARBA00022801"/>
    </source>
</evidence>
<organism evidence="2">
    <name type="scientific">Pseudoalteromonas citrea DSM 8771</name>
    <dbReference type="NCBI Taxonomy" id="1117314"/>
    <lineage>
        <taxon>Bacteria</taxon>
        <taxon>Pseudomonadati</taxon>
        <taxon>Pseudomonadota</taxon>
        <taxon>Gammaproteobacteria</taxon>
        <taxon>Alteromonadales</taxon>
        <taxon>Pseudoalteromonadaceae</taxon>
        <taxon>Pseudoalteromonas</taxon>
    </lineage>
</organism>